<dbReference type="Gene3D" id="3.40.50.1000">
    <property type="entry name" value="HAD superfamily/HAD-like"/>
    <property type="match status" value="1"/>
</dbReference>
<sequence>MADSTIPASTLDYPPLHEGRPFVVLSDWDGTITTQDSNDYLTDNLGYGKDKRRAGNLDVLNGRPFRDAFREMLQSISANGRTFDDCKEALLQNIHLDPGFPDFYEWCRKQDIPFVIVSSGMAPLIRAVLSKYLETGATNIDIIANDVEGDQASAEWNIKFRHPTSTFGHDKSLAILPYKRLQPAPLLFFFGDGVSDLSAAQHADVLFVKRKGDGENDLQAYCIRENIQHIVFHDFSEALVTVQAIVNGVNAGGSVKEVVGKFLEKH</sequence>
<dbReference type="NCBIfam" id="TIGR01488">
    <property type="entry name" value="HAD-SF-IB"/>
    <property type="match status" value="1"/>
</dbReference>
<dbReference type="PANTHER" id="PTHR28181:SF2">
    <property type="entry name" value="PHOSPHORIC MONOESTER HYDROLASE"/>
    <property type="match status" value="1"/>
</dbReference>
<dbReference type="NCBIfam" id="TIGR01489">
    <property type="entry name" value="DKMTPPase-SF"/>
    <property type="match status" value="1"/>
</dbReference>
<evidence type="ECO:0000313" key="3">
    <source>
        <dbReference type="Proteomes" id="UP001221142"/>
    </source>
</evidence>
<dbReference type="PANTHER" id="PTHR28181">
    <property type="entry name" value="UPF0655 PROTEIN YCR015C"/>
    <property type="match status" value="1"/>
</dbReference>
<dbReference type="InterPro" id="IPR006384">
    <property type="entry name" value="HAD_hydro_PyrdxlP_Pase-like"/>
</dbReference>
<protein>
    <submittedName>
        <fullName evidence="2">HAD-like domain-containing protein</fullName>
    </submittedName>
</protein>
<evidence type="ECO:0000313" key="2">
    <source>
        <dbReference type="EMBL" id="KAJ7612292.1"/>
    </source>
</evidence>
<accession>A0AAD7B7N4</accession>
<keyword evidence="3" id="KW-1185">Reference proteome</keyword>
<dbReference type="InterPro" id="IPR023214">
    <property type="entry name" value="HAD_sf"/>
</dbReference>
<keyword evidence="1" id="KW-0378">Hydrolase</keyword>
<organism evidence="2 3">
    <name type="scientific">Roridomyces roridus</name>
    <dbReference type="NCBI Taxonomy" id="1738132"/>
    <lineage>
        <taxon>Eukaryota</taxon>
        <taxon>Fungi</taxon>
        <taxon>Dikarya</taxon>
        <taxon>Basidiomycota</taxon>
        <taxon>Agaricomycotina</taxon>
        <taxon>Agaricomycetes</taxon>
        <taxon>Agaricomycetidae</taxon>
        <taxon>Agaricales</taxon>
        <taxon>Marasmiineae</taxon>
        <taxon>Mycenaceae</taxon>
        <taxon>Roridomyces</taxon>
    </lineage>
</organism>
<gene>
    <name evidence="2" type="ORF">FB45DRAFT_843578</name>
</gene>
<dbReference type="GO" id="GO:0016791">
    <property type="term" value="F:phosphatase activity"/>
    <property type="evidence" value="ECO:0007669"/>
    <property type="project" value="InterPro"/>
</dbReference>
<proteinExistence type="predicted"/>
<dbReference type="Pfam" id="PF12710">
    <property type="entry name" value="HAD"/>
    <property type="match status" value="1"/>
</dbReference>
<dbReference type="AlphaFoldDB" id="A0AAD7B7N4"/>
<dbReference type="SUPFAM" id="SSF56784">
    <property type="entry name" value="HAD-like"/>
    <property type="match status" value="1"/>
</dbReference>
<dbReference type="Gene3D" id="3.90.1470.20">
    <property type="match status" value="1"/>
</dbReference>
<comment type="caution">
    <text evidence="2">The sequence shown here is derived from an EMBL/GenBank/DDBJ whole genome shotgun (WGS) entry which is preliminary data.</text>
</comment>
<dbReference type="Proteomes" id="UP001221142">
    <property type="component" value="Unassembled WGS sequence"/>
</dbReference>
<dbReference type="EMBL" id="JARKIF010000031">
    <property type="protein sequence ID" value="KAJ7612292.1"/>
    <property type="molecule type" value="Genomic_DNA"/>
</dbReference>
<reference evidence="2" key="1">
    <citation type="submission" date="2023-03" db="EMBL/GenBank/DDBJ databases">
        <title>Massive genome expansion in bonnet fungi (Mycena s.s.) driven by repeated elements and novel gene families across ecological guilds.</title>
        <authorList>
            <consortium name="Lawrence Berkeley National Laboratory"/>
            <person name="Harder C.B."/>
            <person name="Miyauchi S."/>
            <person name="Viragh M."/>
            <person name="Kuo A."/>
            <person name="Thoen E."/>
            <person name="Andreopoulos B."/>
            <person name="Lu D."/>
            <person name="Skrede I."/>
            <person name="Drula E."/>
            <person name="Henrissat B."/>
            <person name="Morin E."/>
            <person name="Kohler A."/>
            <person name="Barry K."/>
            <person name="LaButti K."/>
            <person name="Morin E."/>
            <person name="Salamov A."/>
            <person name="Lipzen A."/>
            <person name="Mereny Z."/>
            <person name="Hegedus B."/>
            <person name="Baldrian P."/>
            <person name="Stursova M."/>
            <person name="Weitz H."/>
            <person name="Taylor A."/>
            <person name="Grigoriev I.V."/>
            <person name="Nagy L.G."/>
            <person name="Martin F."/>
            <person name="Kauserud H."/>
        </authorList>
    </citation>
    <scope>NUCLEOTIDE SEQUENCE</scope>
    <source>
        <strain evidence="2">9284</strain>
    </source>
</reference>
<evidence type="ECO:0000256" key="1">
    <source>
        <dbReference type="ARBA" id="ARBA00022801"/>
    </source>
</evidence>
<dbReference type="InterPro" id="IPR036412">
    <property type="entry name" value="HAD-like_sf"/>
</dbReference>
<name>A0AAD7B7N4_9AGAR</name>
<dbReference type="InterPro" id="IPR050849">
    <property type="entry name" value="HAD-like_hydrolase_phosphatase"/>
</dbReference>